<dbReference type="PANTHER" id="PTHR47369">
    <property type="entry name" value="BTB/POZ DOMAIN-CONTAINING PROTEIN"/>
    <property type="match status" value="1"/>
</dbReference>
<proteinExistence type="predicted"/>
<feature type="compositionally biased region" description="Low complexity" evidence="1">
    <location>
        <begin position="479"/>
        <end position="491"/>
    </location>
</feature>
<feature type="compositionally biased region" description="Low complexity" evidence="1">
    <location>
        <begin position="20"/>
        <end position="52"/>
    </location>
</feature>
<organism evidence="3 4">
    <name type="scientific">Syncephalastrum racemosum</name>
    <name type="common">Filamentous fungus</name>
    <dbReference type="NCBI Taxonomy" id="13706"/>
    <lineage>
        <taxon>Eukaryota</taxon>
        <taxon>Fungi</taxon>
        <taxon>Fungi incertae sedis</taxon>
        <taxon>Mucoromycota</taxon>
        <taxon>Mucoromycotina</taxon>
        <taxon>Mucoromycetes</taxon>
        <taxon>Mucorales</taxon>
        <taxon>Syncephalastraceae</taxon>
        <taxon>Syncephalastrum</taxon>
    </lineage>
</organism>
<accession>A0A1X2HLU5</accession>
<dbReference type="EMBL" id="MCGN01000002">
    <property type="protein sequence ID" value="ORZ00298.1"/>
    <property type="molecule type" value="Genomic_DNA"/>
</dbReference>
<gene>
    <name evidence="3" type="ORF">BCR43DRAFT_484972</name>
</gene>
<evidence type="ECO:0000313" key="3">
    <source>
        <dbReference type="EMBL" id="ORZ00298.1"/>
    </source>
</evidence>
<dbReference type="PROSITE" id="PS50097">
    <property type="entry name" value="BTB"/>
    <property type="match status" value="1"/>
</dbReference>
<sequence>MNETHVSRDERLYPGILLRPATDPPTTSAASGSTSPWRPHNNNTTNSNNNNNKVTDLSLGENDKSHTSDGPASPSPSLQGKYDWRLHSLTLCRHILSRGLMDGIGSDIEVVVPAWGGRYRLHRLILDQNPYFSLLLEGGFREAQASSVTLQFENNPYITSESFYFVLTQLYGKLHDPCLTQSNVRQILATCSFFQLDAMAELCVEYILRNLNEDNVVQYLSFADENLVHGSDRILDAVFTFLCRDAYAMAPARVAHIPLKWVKRVLESDAFWVPSEYERYQFAYRVLQERYNLHAQLPRKASAKKLSQDDLKCSTFAPTPPEDPPSEEEDDDDDGDDEEPVLVDGHASYLGEEDEEELESIIVHSIHYMHMTFEQLRSIEADRNPFTGEPCVPPDILRDALWQQIALRTRIESATESDTELELTKLVSEDDKRAWLIPNDDMTTYSGDTMNNANGNNSPPAAPAPAPAPTESAKQKRNTTSTTSSSPTSPTKQASCYPPFRFSVEFTDFSSLKQSVRVYSNTVFYAGSNWNMYIQKTRSQRKGVLQLGVYLHRQSVPFGPCTHDDVSQPTQTTQPPSQQQEQQQQQQQQQQSPSSPSHQATAAACTRRCTPDVSSFSRYPDKRKVVKTWFKIFCPSRGPKHALTLFQSSPDNFSVLQSWGWRSTTLCADEARQELLLEESASAASSTLRFSIVMGHV</sequence>
<evidence type="ECO:0000313" key="4">
    <source>
        <dbReference type="Proteomes" id="UP000242180"/>
    </source>
</evidence>
<dbReference type="Pfam" id="PF00651">
    <property type="entry name" value="BTB"/>
    <property type="match status" value="1"/>
</dbReference>
<feature type="compositionally biased region" description="Polar residues" evidence="1">
    <location>
        <begin position="441"/>
        <end position="450"/>
    </location>
</feature>
<feature type="domain" description="BTB" evidence="2">
    <location>
        <begin position="106"/>
        <end position="171"/>
    </location>
</feature>
<dbReference type="OrthoDB" id="6359943at2759"/>
<feature type="compositionally biased region" description="Acidic residues" evidence="1">
    <location>
        <begin position="324"/>
        <end position="341"/>
    </location>
</feature>
<dbReference type="AlphaFoldDB" id="A0A1X2HLU5"/>
<dbReference type="InterPro" id="IPR011333">
    <property type="entry name" value="SKP1/BTB/POZ_sf"/>
</dbReference>
<dbReference type="Gene3D" id="3.30.710.10">
    <property type="entry name" value="Potassium Channel Kv1.1, Chain A"/>
    <property type="match status" value="1"/>
</dbReference>
<feature type="compositionally biased region" description="Low complexity" evidence="1">
    <location>
        <begin position="567"/>
        <end position="604"/>
    </location>
</feature>
<feature type="region of interest" description="Disordered" evidence="1">
    <location>
        <begin position="438"/>
        <end position="497"/>
    </location>
</feature>
<dbReference type="InParanoid" id="A0A1X2HLU5"/>
<dbReference type="PANTHER" id="PTHR47369:SF1">
    <property type="entry name" value="BTB_POZ DOMAIN-CONTAINING PROTEIN"/>
    <property type="match status" value="1"/>
</dbReference>
<dbReference type="SMART" id="SM00225">
    <property type="entry name" value="BTB"/>
    <property type="match status" value="1"/>
</dbReference>
<comment type="caution">
    <text evidence="3">The sequence shown here is derived from an EMBL/GenBank/DDBJ whole genome shotgun (WGS) entry which is preliminary data.</text>
</comment>
<reference evidence="3 4" key="1">
    <citation type="submission" date="2016-07" db="EMBL/GenBank/DDBJ databases">
        <title>Pervasive Adenine N6-methylation of Active Genes in Fungi.</title>
        <authorList>
            <consortium name="DOE Joint Genome Institute"/>
            <person name="Mondo S.J."/>
            <person name="Dannebaum R.O."/>
            <person name="Kuo R.C."/>
            <person name="Labutti K."/>
            <person name="Haridas S."/>
            <person name="Kuo A."/>
            <person name="Salamov A."/>
            <person name="Ahrendt S.R."/>
            <person name="Lipzen A."/>
            <person name="Sullivan W."/>
            <person name="Andreopoulos W.B."/>
            <person name="Clum A."/>
            <person name="Lindquist E."/>
            <person name="Daum C."/>
            <person name="Ramamoorthy G.K."/>
            <person name="Gryganskyi A."/>
            <person name="Culley D."/>
            <person name="Magnuson J.K."/>
            <person name="James T.Y."/>
            <person name="O'Malley M.A."/>
            <person name="Stajich J.E."/>
            <person name="Spatafora J.W."/>
            <person name="Visel A."/>
            <person name="Grigoriev I.V."/>
        </authorList>
    </citation>
    <scope>NUCLEOTIDE SEQUENCE [LARGE SCALE GENOMIC DNA]</scope>
    <source>
        <strain evidence="3 4">NRRL 2496</strain>
    </source>
</reference>
<protein>
    <recommendedName>
        <fullName evidence="2">BTB domain-containing protein</fullName>
    </recommendedName>
</protein>
<evidence type="ECO:0000259" key="2">
    <source>
        <dbReference type="PROSITE" id="PS50097"/>
    </source>
</evidence>
<feature type="region of interest" description="Disordered" evidence="1">
    <location>
        <begin position="306"/>
        <end position="342"/>
    </location>
</feature>
<dbReference type="SUPFAM" id="SSF54695">
    <property type="entry name" value="POZ domain"/>
    <property type="match status" value="1"/>
</dbReference>
<name>A0A1X2HLU5_SYNRA</name>
<evidence type="ECO:0000256" key="1">
    <source>
        <dbReference type="SAM" id="MobiDB-lite"/>
    </source>
</evidence>
<feature type="compositionally biased region" description="Basic and acidic residues" evidence="1">
    <location>
        <begin position="1"/>
        <end position="12"/>
    </location>
</feature>
<dbReference type="STRING" id="13706.A0A1X2HLU5"/>
<dbReference type="InterPro" id="IPR000210">
    <property type="entry name" value="BTB/POZ_dom"/>
</dbReference>
<keyword evidence="4" id="KW-1185">Reference proteome</keyword>
<dbReference type="Proteomes" id="UP000242180">
    <property type="component" value="Unassembled WGS sequence"/>
</dbReference>
<feature type="region of interest" description="Disordered" evidence="1">
    <location>
        <begin position="1"/>
        <end position="79"/>
    </location>
</feature>
<feature type="region of interest" description="Disordered" evidence="1">
    <location>
        <begin position="558"/>
        <end position="604"/>
    </location>
</feature>
<dbReference type="OMA" id="CWLEMQD"/>